<keyword evidence="6" id="KW-1185">Reference proteome</keyword>
<protein>
    <submittedName>
        <fullName evidence="5">Transcriptional regulator</fullName>
    </submittedName>
</protein>
<dbReference type="RefSeq" id="WP_125051559.1">
    <property type="nucleotide sequence ID" value="NZ_BHZD01000001.1"/>
</dbReference>
<sequence length="115" mass="12692">MASRTSSPLLHPDERDFDLFAVMSALTDPVRLSIVLRLATESAVPCGTFDLPIAKSALSRHLRVLREAGVISQRDEGTRRINSLRTRELDRRFPGLLTLVLKEGTERGVPQPTAG</sequence>
<dbReference type="GO" id="GO:0003677">
    <property type="term" value="F:DNA binding"/>
    <property type="evidence" value="ECO:0007669"/>
    <property type="project" value="UniProtKB-KW"/>
</dbReference>
<dbReference type="PANTHER" id="PTHR33154:SF12">
    <property type="entry name" value="TRANSCRIPTIONAL REGULATORY PROTEIN"/>
    <property type="match status" value="1"/>
</dbReference>
<proteinExistence type="predicted"/>
<dbReference type="SUPFAM" id="SSF46785">
    <property type="entry name" value="Winged helix' DNA-binding domain"/>
    <property type="match status" value="1"/>
</dbReference>
<evidence type="ECO:0000313" key="5">
    <source>
        <dbReference type="EMBL" id="GCD40939.1"/>
    </source>
</evidence>
<evidence type="ECO:0000256" key="1">
    <source>
        <dbReference type="ARBA" id="ARBA00023015"/>
    </source>
</evidence>
<dbReference type="Pfam" id="PF12840">
    <property type="entry name" value="HTH_20"/>
    <property type="match status" value="1"/>
</dbReference>
<dbReference type="InterPro" id="IPR011991">
    <property type="entry name" value="ArsR-like_HTH"/>
</dbReference>
<evidence type="ECO:0000256" key="3">
    <source>
        <dbReference type="ARBA" id="ARBA00023163"/>
    </source>
</evidence>
<dbReference type="InterPro" id="IPR051081">
    <property type="entry name" value="HTH_MetalResp_TranReg"/>
</dbReference>
<dbReference type="PANTHER" id="PTHR33154">
    <property type="entry name" value="TRANSCRIPTIONAL REGULATOR, ARSR FAMILY"/>
    <property type="match status" value="1"/>
</dbReference>
<dbReference type="Gene3D" id="1.10.10.10">
    <property type="entry name" value="Winged helix-like DNA-binding domain superfamily/Winged helix DNA-binding domain"/>
    <property type="match status" value="1"/>
</dbReference>
<gene>
    <name evidence="5" type="ORF">GKJPGBOP_00592</name>
</gene>
<dbReference type="InterPro" id="IPR036388">
    <property type="entry name" value="WH-like_DNA-bd_sf"/>
</dbReference>
<dbReference type="SMART" id="SM00418">
    <property type="entry name" value="HTH_ARSR"/>
    <property type="match status" value="1"/>
</dbReference>
<evidence type="ECO:0000256" key="2">
    <source>
        <dbReference type="ARBA" id="ARBA00023125"/>
    </source>
</evidence>
<evidence type="ECO:0000313" key="6">
    <source>
        <dbReference type="Proteomes" id="UP000286746"/>
    </source>
</evidence>
<keyword evidence="2" id="KW-0238">DNA-binding</keyword>
<name>A0A401VV58_STREY</name>
<organism evidence="5 6">
    <name type="scientific">Streptomyces paromomycinus</name>
    <name type="common">Streptomyces rimosus subsp. paromomycinus</name>
    <dbReference type="NCBI Taxonomy" id="92743"/>
    <lineage>
        <taxon>Bacteria</taxon>
        <taxon>Bacillati</taxon>
        <taxon>Actinomycetota</taxon>
        <taxon>Actinomycetes</taxon>
        <taxon>Kitasatosporales</taxon>
        <taxon>Streptomycetaceae</taxon>
        <taxon>Streptomyces</taxon>
    </lineage>
</organism>
<comment type="caution">
    <text evidence="5">The sequence shown here is derived from an EMBL/GenBank/DDBJ whole genome shotgun (WGS) entry which is preliminary data.</text>
</comment>
<dbReference type="AlphaFoldDB" id="A0A401VV58"/>
<keyword evidence="1" id="KW-0805">Transcription regulation</keyword>
<accession>A0A401VV58</accession>
<feature type="domain" description="HTH arsR-type" evidence="4">
    <location>
        <begin position="11"/>
        <end position="108"/>
    </location>
</feature>
<dbReference type="InterPro" id="IPR001845">
    <property type="entry name" value="HTH_ArsR_DNA-bd_dom"/>
</dbReference>
<dbReference type="PROSITE" id="PS50987">
    <property type="entry name" value="HTH_ARSR_2"/>
    <property type="match status" value="1"/>
</dbReference>
<keyword evidence="3" id="KW-0804">Transcription</keyword>
<dbReference type="CDD" id="cd00090">
    <property type="entry name" value="HTH_ARSR"/>
    <property type="match status" value="1"/>
</dbReference>
<dbReference type="Proteomes" id="UP000286746">
    <property type="component" value="Unassembled WGS sequence"/>
</dbReference>
<dbReference type="GO" id="GO:0003700">
    <property type="term" value="F:DNA-binding transcription factor activity"/>
    <property type="evidence" value="ECO:0007669"/>
    <property type="project" value="InterPro"/>
</dbReference>
<dbReference type="InterPro" id="IPR036390">
    <property type="entry name" value="WH_DNA-bd_sf"/>
</dbReference>
<dbReference type="EMBL" id="BHZD01000001">
    <property type="protein sequence ID" value="GCD40939.1"/>
    <property type="molecule type" value="Genomic_DNA"/>
</dbReference>
<evidence type="ECO:0000259" key="4">
    <source>
        <dbReference type="PROSITE" id="PS50987"/>
    </source>
</evidence>
<reference evidence="5 6" key="1">
    <citation type="submission" date="2018-11" db="EMBL/GenBank/DDBJ databases">
        <title>Whole genome sequence of Streptomyces paromomycinus NBRC 15454(T).</title>
        <authorList>
            <person name="Komaki H."/>
            <person name="Tamura T."/>
        </authorList>
    </citation>
    <scope>NUCLEOTIDE SEQUENCE [LARGE SCALE GENOMIC DNA]</scope>
    <source>
        <strain evidence="5 6">NBRC 15454</strain>
    </source>
</reference>